<keyword evidence="4 5" id="KW-0472">Membrane</keyword>
<dbReference type="Gene3D" id="1.20.1250.20">
    <property type="entry name" value="MFS general substrate transporter like domains"/>
    <property type="match status" value="1"/>
</dbReference>
<dbReference type="Proteomes" id="UP000813444">
    <property type="component" value="Unassembled WGS sequence"/>
</dbReference>
<evidence type="ECO:0000256" key="3">
    <source>
        <dbReference type="ARBA" id="ARBA00022989"/>
    </source>
</evidence>
<evidence type="ECO:0000256" key="5">
    <source>
        <dbReference type="SAM" id="Phobius"/>
    </source>
</evidence>
<dbReference type="GO" id="GO:0005351">
    <property type="term" value="F:carbohydrate:proton symporter activity"/>
    <property type="evidence" value="ECO:0007669"/>
    <property type="project" value="TreeGrafter"/>
</dbReference>
<dbReference type="InterPro" id="IPR050360">
    <property type="entry name" value="MFS_Sugar_Transporters"/>
</dbReference>
<dbReference type="Pfam" id="PF00083">
    <property type="entry name" value="Sugar_tr"/>
    <property type="match status" value="1"/>
</dbReference>
<comment type="subcellular location">
    <subcellularLocation>
        <location evidence="1">Membrane</location>
        <topology evidence="1">Multi-pass membrane protein</topology>
    </subcellularLocation>
</comment>
<organism evidence="6 7">
    <name type="scientific">Stachybotrys elegans</name>
    <dbReference type="NCBI Taxonomy" id="80388"/>
    <lineage>
        <taxon>Eukaryota</taxon>
        <taxon>Fungi</taxon>
        <taxon>Dikarya</taxon>
        <taxon>Ascomycota</taxon>
        <taxon>Pezizomycotina</taxon>
        <taxon>Sordariomycetes</taxon>
        <taxon>Hypocreomycetidae</taxon>
        <taxon>Hypocreales</taxon>
        <taxon>Stachybotryaceae</taxon>
        <taxon>Stachybotrys</taxon>
    </lineage>
</organism>
<keyword evidence="3 5" id="KW-1133">Transmembrane helix</keyword>
<evidence type="ECO:0000256" key="4">
    <source>
        <dbReference type="ARBA" id="ARBA00023136"/>
    </source>
</evidence>
<dbReference type="PANTHER" id="PTHR48022:SF64">
    <property type="entry name" value="MAJOR FACILITATOR SUPERFAMILY (MFS) PROFILE DOMAIN-CONTAINING PROTEIN"/>
    <property type="match status" value="1"/>
</dbReference>
<dbReference type="SUPFAM" id="SSF103473">
    <property type="entry name" value="MFS general substrate transporter"/>
    <property type="match status" value="1"/>
</dbReference>
<sequence length="250" mass="28017">MRTIIEAEVHNKTGWKTLFKTPGNRRRVFILLCLGCFSQWSGNGLISYYLVRVLETVGVSDSRERNILNGCLMIFNWLTSIASAFLTAYIKRRTQFMISVCGMFGVFASQALCAGLFNEAHSVAAGRAVIAILFIFYFSTALPSTPSSIPTRSKSCPTLSVPRAFRFSCSPERQATLLNLVNPIGLQALSWKYYFVYVGWLAIQVFTVWKFIVETKGPSLEAIAENFDGKVNCPKNDSEEETQKKDKTTL</sequence>
<dbReference type="OrthoDB" id="6133115at2759"/>
<dbReference type="GO" id="GO:0016020">
    <property type="term" value="C:membrane"/>
    <property type="evidence" value="ECO:0007669"/>
    <property type="project" value="UniProtKB-SubCell"/>
</dbReference>
<keyword evidence="2 5" id="KW-0812">Transmembrane</keyword>
<comment type="caution">
    <text evidence="6">The sequence shown here is derived from an EMBL/GenBank/DDBJ whole genome shotgun (WGS) entry which is preliminary data.</text>
</comment>
<protein>
    <submittedName>
        <fullName evidence="6">General substrate transporter</fullName>
    </submittedName>
</protein>
<dbReference type="AlphaFoldDB" id="A0A8K0SKH5"/>
<reference evidence="6" key="1">
    <citation type="journal article" date="2021" name="Nat. Commun.">
        <title>Genetic determinants of endophytism in the Arabidopsis root mycobiome.</title>
        <authorList>
            <person name="Mesny F."/>
            <person name="Miyauchi S."/>
            <person name="Thiergart T."/>
            <person name="Pickel B."/>
            <person name="Atanasova L."/>
            <person name="Karlsson M."/>
            <person name="Huettel B."/>
            <person name="Barry K.W."/>
            <person name="Haridas S."/>
            <person name="Chen C."/>
            <person name="Bauer D."/>
            <person name="Andreopoulos W."/>
            <person name="Pangilinan J."/>
            <person name="LaButti K."/>
            <person name="Riley R."/>
            <person name="Lipzen A."/>
            <person name="Clum A."/>
            <person name="Drula E."/>
            <person name="Henrissat B."/>
            <person name="Kohler A."/>
            <person name="Grigoriev I.V."/>
            <person name="Martin F.M."/>
            <person name="Hacquard S."/>
        </authorList>
    </citation>
    <scope>NUCLEOTIDE SEQUENCE</scope>
    <source>
        <strain evidence="6">MPI-CAGE-CH-0235</strain>
    </source>
</reference>
<feature type="transmembrane region" description="Helical" evidence="5">
    <location>
        <begin position="28"/>
        <end position="51"/>
    </location>
</feature>
<dbReference type="InterPro" id="IPR005828">
    <property type="entry name" value="MFS_sugar_transport-like"/>
</dbReference>
<feature type="transmembrane region" description="Helical" evidence="5">
    <location>
        <begin position="123"/>
        <end position="142"/>
    </location>
</feature>
<feature type="transmembrane region" description="Helical" evidence="5">
    <location>
        <begin position="96"/>
        <end position="117"/>
    </location>
</feature>
<evidence type="ECO:0000313" key="7">
    <source>
        <dbReference type="Proteomes" id="UP000813444"/>
    </source>
</evidence>
<feature type="transmembrane region" description="Helical" evidence="5">
    <location>
        <begin position="194"/>
        <end position="212"/>
    </location>
</feature>
<evidence type="ECO:0000256" key="1">
    <source>
        <dbReference type="ARBA" id="ARBA00004141"/>
    </source>
</evidence>
<dbReference type="EMBL" id="JAGPNK010000012">
    <property type="protein sequence ID" value="KAH7310823.1"/>
    <property type="molecule type" value="Genomic_DNA"/>
</dbReference>
<dbReference type="PANTHER" id="PTHR48022">
    <property type="entry name" value="PLASTIDIC GLUCOSE TRANSPORTER 4"/>
    <property type="match status" value="1"/>
</dbReference>
<evidence type="ECO:0000313" key="6">
    <source>
        <dbReference type="EMBL" id="KAH7310823.1"/>
    </source>
</evidence>
<accession>A0A8K0SKH5</accession>
<feature type="transmembrane region" description="Helical" evidence="5">
    <location>
        <begin position="67"/>
        <end position="89"/>
    </location>
</feature>
<keyword evidence="7" id="KW-1185">Reference proteome</keyword>
<proteinExistence type="predicted"/>
<evidence type="ECO:0000256" key="2">
    <source>
        <dbReference type="ARBA" id="ARBA00022692"/>
    </source>
</evidence>
<name>A0A8K0SKH5_9HYPO</name>
<dbReference type="InterPro" id="IPR036259">
    <property type="entry name" value="MFS_trans_sf"/>
</dbReference>
<gene>
    <name evidence="6" type="ORF">B0I35DRAFT_79152</name>
</gene>